<dbReference type="Pfam" id="PF20628">
    <property type="entry name" value="Dyp_perox_C"/>
    <property type="match status" value="1"/>
</dbReference>
<dbReference type="PROSITE" id="PS51404">
    <property type="entry name" value="DYP_PEROXIDASE"/>
    <property type="match status" value="1"/>
</dbReference>
<dbReference type="RefSeq" id="WP_232399394.1">
    <property type="nucleotide sequence ID" value="NZ_CP102173.1"/>
</dbReference>
<evidence type="ECO:0000256" key="5">
    <source>
        <dbReference type="ARBA" id="ARBA00022729"/>
    </source>
</evidence>
<dbReference type="NCBIfam" id="TIGR01413">
    <property type="entry name" value="Dyp_perox_fam"/>
    <property type="match status" value="1"/>
</dbReference>
<evidence type="ECO:0000256" key="3">
    <source>
        <dbReference type="ARBA" id="ARBA00022617"/>
    </source>
</evidence>
<dbReference type="SUPFAM" id="SSF54909">
    <property type="entry name" value="Dimeric alpha+beta barrel"/>
    <property type="match status" value="1"/>
</dbReference>
<evidence type="ECO:0000256" key="1">
    <source>
        <dbReference type="ARBA" id="ARBA00001970"/>
    </source>
</evidence>
<keyword evidence="4" id="KW-0479">Metal-binding</keyword>
<keyword evidence="3" id="KW-0349">Heme</keyword>
<dbReference type="InterPro" id="IPR048328">
    <property type="entry name" value="Dyp_perox_C"/>
</dbReference>
<dbReference type="InterPro" id="IPR006314">
    <property type="entry name" value="Dyp_peroxidase"/>
</dbReference>
<reference evidence="12 13" key="1">
    <citation type="submission" date="2022-08" db="EMBL/GenBank/DDBJ databases">
        <title>novel species in genus Aeromicrobium.</title>
        <authorList>
            <person name="Ye L."/>
        </authorList>
    </citation>
    <scope>NUCLEOTIDE SEQUENCE [LARGE SCALE GENOMIC DNA]</scope>
    <source>
        <strain evidence="13">zg-Y1379</strain>
    </source>
</reference>
<evidence type="ECO:0000259" key="10">
    <source>
        <dbReference type="Pfam" id="PF04261"/>
    </source>
</evidence>
<dbReference type="Pfam" id="PF04261">
    <property type="entry name" value="Dyp_perox_N"/>
    <property type="match status" value="1"/>
</dbReference>
<accession>A0ABY5ME91</accession>
<dbReference type="InterPro" id="IPR048327">
    <property type="entry name" value="Dyp_perox_N"/>
</dbReference>
<dbReference type="GO" id="GO:0004601">
    <property type="term" value="F:peroxidase activity"/>
    <property type="evidence" value="ECO:0007669"/>
    <property type="project" value="UniProtKB-KW"/>
</dbReference>
<evidence type="ECO:0000256" key="2">
    <source>
        <dbReference type="ARBA" id="ARBA00022559"/>
    </source>
</evidence>
<dbReference type="PANTHER" id="PTHR30521:SF4">
    <property type="entry name" value="DEFERROCHELATASE"/>
    <property type="match status" value="1"/>
</dbReference>
<feature type="signal peptide" evidence="9">
    <location>
        <begin position="1"/>
        <end position="21"/>
    </location>
</feature>
<keyword evidence="2 12" id="KW-0575">Peroxidase</keyword>
<protein>
    <submittedName>
        <fullName evidence="12">Dyp-type peroxidase</fullName>
    </submittedName>
</protein>
<dbReference type="InterPro" id="IPR006311">
    <property type="entry name" value="TAT_signal"/>
</dbReference>
<gene>
    <name evidence="12" type="ORF">NQV15_08510</name>
</gene>
<evidence type="ECO:0000256" key="8">
    <source>
        <dbReference type="ARBA" id="ARBA00025737"/>
    </source>
</evidence>
<comment type="similarity">
    <text evidence="8">Belongs to the DyP-type peroxidase family.</text>
</comment>
<name>A0ABY5ME91_9ACTN</name>
<dbReference type="Proteomes" id="UP001316184">
    <property type="component" value="Chromosome"/>
</dbReference>
<evidence type="ECO:0000313" key="13">
    <source>
        <dbReference type="Proteomes" id="UP001316184"/>
    </source>
</evidence>
<keyword evidence="5 9" id="KW-0732">Signal</keyword>
<proteinExistence type="inferred from homology"/>
<evidence type="ECO:0000256" key="6">
    <source>
        <dbReference type="ARBA" id="ARBA00023002"/>
    </source>
</evidence>
<dbReference type="PROSITE" id="PS51318">
    <property type="entry name" value="TAT"/>
    <property type="match status" value="1"/>
</dbReference>
<dbReference type="EMBL" id="CP102173">
    <property type="protein sequence ID" value="UUP15340.1"/>
    <property type="molecule type" value="Genomic_DNA"/>
</dbReference>
<feature type="domain" description="Dyp-type peroxidase N-terminal" evidence="10">
    <location>
        <begin position="55"/>
        <end position="196"/>
    </location>
</feature>
<feature type="chain" id="PRO_5045306998" evidence="9">
    <location>
        <begin position="22"/>
        <end position="401"/>
    </location>
</feature>
<evidence type="ECO:0000313" key="12">
    <source>
        <dbReference type="EMBL" id="UUP15340.1"/>
    </source>
</evidence>
<evidence type="ECO:0000259" key="11">
    <source>
        <dbReference type="Pfam" id="PF20628"/>
    </source>
</evidence>
<comment type="cofactor">
    <cofactor evidence="1">
        <name>heme b</name>
        <dbReference type="ChEBI" id="CHEBI:60344"/>
    </cofactor>
</comment>
<organism evidence="12 13">
    <name type="scientific">Aeromicrobium wangtongii</name>
    <dbReference type="NCBI Taxonomy" id="2969247"/>
    <lineage>
        <taxon>Bacteria</taxon>
        <taxon>Bacillati</taxon>
        <taxon>Actinomycetota</taxon>
        <taxon>Actinomycetes</taxon>
        <taxon>Propionibacteriales</taxon>
        <taxon>Nocardioidaceae</taxon>
        <taxon>Aeromicrobium</taxon>
    </lineage>
</organism>
<feature type="domain" description="Dyp-type peroxidase C-terminal" evidence="11">
    <location>
        <begin position="205"/>
        <end position="388"/>
    </location>
</feature>
<dbReference type="PANTHER" id="PTHR30521">
    <property type="entry name" value="DEFERROCHELATASE/PEROXIDASE"/>
    <property type="match status" value="1"/>
</dbReference>
<keyword evidence="13" id="KW-1185">Reference proteome</keyword>
<keyword evidence="6" id="KW-0560">Oxidoreductase</keyword>
<evidence type="ECO:0000256" key="4">
    <source>
        <dbReference type="ARBA" id="ARBA00022723"/>
    </source>
</evidence>
<dbReference type="InterPro" id="IPR011008">
    <property type="entry name" value="Dimeric_a/b-barrel"/>
</dbReference>
<evidence type="ECO:0000256" key="7">
    <source>
        <dbReference type="ARBA" id="ARBA00023004"/>
    </source>
</evidence>
<sequence length="401" mass="43400">MSERPRRLSRRTLLASGAAGAAGLAVGAAGASAVGKDPDSQDLGRSTVPFRGAHQAGVTTAPQTHATFVAFDLRDDVDADGLRRLLRIWTDDIERLMSGRPGLTDTEPELASRPDRLTVTVGVGAKVVEVAGAEVPGWLGPLPEFVIDRLESRWSGGDLILQVCSDDELSVSHAVRVLTKEARTFVAVRWVQRGFRGPVKGPDLPRNLMGQVDGTAAPAASEHDRLVWVGDGSRQLFGAQPAWLEGGTTMVVRRIAMDLDTWDELDRPSRERTIGRRLKDGRPLTGGSITDDPDLEARDSNGLEVIDPFAHVRRARTEDRTQQFLRRPYNYDDPPASGDLTNAGLVFVTFQADVDRQFIPIQARLAELDLLNQWTTPIGSAVFAILPGTGAGGFLGEALFS</sequence>
<evidence type="ECO:0000256" key="9">
    <source>
        <dbReference type="SAM" id="SignalP"/>
    </source>
</evidence>
<keyword evidence="7" id="KW-0408">Iron</keyword>